<evidence type="ECO:0000313" key="3">
    <source>
        <dbReference type="Proteomes" id="UP000249842"/>
    </source>
</evidence>
<name>A0A328AWN6_9CAUL</name>
<evidence type="ECO:0000313" key="2">
    <source>
        <dbReference type="EMBL" id="RAK59542.1"/>
    </source>
</evidence>
<organism evidence="2 3">
    <name type="scientific">Phenylobacterium hankyongense</name>
    <dbReference type="NCBI Taxonomy" id="1813876"/>
    <lineage>
        <taxon>Bacteria</taxon>
        <taxon>Pseudomonadati</taxon>
        <taxon>Pseudomonadota</taxon>
        <taxon>Alphaproteobacteria</taxon>
        <taxon>Caulobacterales</taxon>
        <taxon>Caulobacteraceae</taxon>
        <taxon>Phenylobacterium</taxon>
    </lineage>
</organism>
<feature type="region of interest" description="Disordered" evidence="1">
    <location>
        <begin position="1"/>
        <end position="29"/>
    </location>
</feature>
<proteinExistence type="predicted"/>
<evidence type="ECO:0008006" key="4">
    <source>
        <dbReference type="Google" id="ProtNLM"/>
    </source>
</evidence>
<comment type="caution">
    <text evidence="2">The sequence shown here is derived from an EMBL/GenBank/DDBJ whole genome shotgun (WGS) entry which is preliminary data.</text>
</comment>
<accession>A0A328AWN6</accession>
<sequence>MSSSAGGAAGADVSGSNASVTTGMTVKDKTGAPIGQVTEVKADASGQQVATIKMGSDTFAVDTTRLGVQGGSATINATQAELKSMIKK</sequence>
<protein>
    <recommendedName>
        <fullName evidence="4">PRC-barrel domain-containing protein</fullName>
    </recommendedName>
</protein>
<dbReference type="EMBL" id="QFYP01000001">
    <property type="protein sequence ID" value="RAK59542.1"/>
    <property type="molecule type" value="Genomic_DNA"/>
</dbReference>
<gene>
    <name evidence="2" type="ORF">DJ021_06865</name>
</gene>
<reference evidence="3" key="1">
    <citation type="submission" date="2018-05" db="EMBL/GenBank/DDBJ databases">
        <authorList>
            <person name="Li X."/>
        </authorList>
    </citation>
    <scope>NUCLEOTIDE SEQUENCE [LARGE SCALE GENOMIC DNA]</scope>
    <source>
        <strain evidence="3">HKS-05</strain>
    </source>
</reference>
<dbReference type="Proteomes" id="UP000249842">
    <property type="component" value="Unassembled WGS sequence"/>
</dbReference>
<evidence type="ECO:0000256" key="1">
    <source>
        <dbReference type="SAM" id="MobiDB-lite"/>
    </source>
</evidence>
<dbReference type="AlphaFoldDB" id="A0A328AWN6"/>
<keyword evidence="3" id="KW-1185">Reference proteome</keyword>
<feature type="compositionally biased region" description="Low complexity" evidence="1">
    <location>
        <begin position="1"/>
        <end position="19"/>
    </location>
</feature>